<evidence type="ECO:0000256" key="8">
    <source>
        <dbReference type="ARBA" id="ARBA00049348"/>
    </source>
</evidence>
<accession>A0A317E394</accession>
<dbReference type="GO" id="GO:0003908">
    <property type="term" value="F:methylated-DNA-[protein]-cysteine S-methyltransferase activity"/>
    <property type="evidence" value="ECO:0007669"/>
    <property type="project" value="UniProtKB-EC"/>
</dbReference>
<evidence type="ECO:0000256" key="3">
    <source>
        <dbReference type="ARBA" id="ARBA00011918"/>
    </source>
</evidence>
<dbReference type="Pfam" id="PF02870">
    <property type="entry name" value="Methyltransf_1N"/>
    <property type="match status" value="1"/>
</dbReference>
<evidence type="ECO:0000313" key="12">
    <source>
        <dbReference type="Proteomes" id="UP000246077"/>
    </source>
</evidence>
<keyword evidence="12" id="KW-1185">Reference proteome</keyword>
<name>A0A317E394_9PROT</name>
<dbReference type="PROSITE" id="PS00374">
    <property type="entry name" value="MGMT"/>
    <property type="match status" value="1"/>
</dbReference>
<reference evidence="12" key="1">
    <citation type="submission" date="2018-05" db="EMBL/GenBank/DDBJ databases">
        <title>Zavarzinia sp. HR-AS.</title>
        <authorList>
            <person name="Lee Y."/>
            <person name="Jeon C.O."/>
        </authorList>
    </citation>
    <scope>NUCLEOTIDE SEQUENCE [LARGE SCALE GENOMIC DNA]</scope>
    <source>
        <strain evidence="12">DSM 1231</strain>
    </source>
</reference>
<dbReference type="InterPro" id="IPR008332">
    <property type="entry name" value="MethylG_MeTrfase_N"/>
</dbReference>
<comment type="catalytic activity">
    <reaction evidence="1">
        <text>a 4-O-methyl-thymidine in DNA + L-cysteinyl-[protein] = a thymidine in DNA + S-methyl-L-cysteinyl-[protein]</text>
        <dbReference type="Rhea" id="RHEA:53428"/>
        <dbReference type="Rhea" id="RHEA-COMP:10131"/>
        <dbReference type="Rhea" id="RHEA-COMP:10132"/>
        <dbReference type="Rhea" id="RHEA-COMP:13555"/>
        <dbReference type="Rhea" id="RHEA-COMP:13556"/>
        <dbReference type="ChEBI" id="CHEBI:29950"/>
        <dbReference type="ChEBI" id="CHEBI:82612"/>
        <dbReference type="ChEBI" id="CHEBI:137386"/>
        <dbReference type="ChEBI" id="CHEBI:137387"/>
        <dbReference type="EC" id="2.1.1.63"/>
    </reaction>
</comment>
<sequence>MAEARVETPIGRFHVTVRADAVVAAGWAPSGDAASGDGDDMLLALALGQVEDYFAGRRRQFDLPIAPHGTPFQRKVWRRIAAIPFGAFETYGSLARTLGGVAAQAVGQACGRNPVGLLVPCHRVLAAGPKLGGYGGSETVKRWLLSHEGIEVPG</sequence>
<evidence type="ECO:0000256" key="2">
    <source>
        <dbReference type="ARBA" id="ARBA00008711"/>
    </source>
</evidence>
<keyword evidence="7" id="KW-0234">DNA repair</keyword>
<evidence type="ECO:0000313" key="11">
    <source>
        <dbReference type="EMBL" id="PWR20650.1"/>
    </source>
</evidence>
<dbReference type="SUPFAM" id="SSF46767">
    <property type="entry name" value="Methylated DNA-protein cysteine methyltransferase, C-terminal domain"/>
    <property type="match status" value="1"/>
</dbReference>
<comment type="similarity">
    <text evidence="2">Belongs to the MGMT family.</text>
</comment>
<feature type="domain" description="Methylguanine DNA methyltransferase ribonuclease-like" evidence="10">
    <location>
        <begin position="6"/>
        <end position="66"/>
    </location>
</feature>
<dbReference type="InterPro" id="IPR001497">
    <property type="entry name" value="MethylDNA_cys_MeTrfase_AS"/>
</dbReference>
<evidence type="ECO:0000256" key="7">
    <source>
        <dbReference type="ARBA" id="ARBA00023204"/>
    </source>
</evidence>
<dbReference type="InterPro" id="IPR014048">
    <property type="entry name" value="MethylDNA_cys_MeTrfase_DNA-bd"/>
</dbReference>
<dbReference type="InterPro" id="IPR036388">
    <property type="entry name" value="WH-like_DNA-bd_sf"/>
</dbReference>
<dbReference type="AlphaFoldDB" id="A0A317E394"/>
<evidence type="ECO:0000256" key="1">
    <source>
        <dbReference type="ARBA" id="ARBA00001286"/>
    </source>
</evidence>
<dbReference type="PANTHER" id="PTHR10815">
    <property type="entry name" value="METHYLATED-DNA--PROTEIN-CYSTEINE METHYLTRANSFERASE"/>
    <property type="match status" value="1"/>
</dbReference>
<dbReference type="InterPro" id="IPR036217">
    <property type="entry name" value="MethylDNA_cys_MeTrfase_DNAb"/>
</dbReference>
<dbReference type="Gene3D" id="3.30.160.70">
    <property type="entry name" value="Methylated DNA-protein cysteine methyltransferase domain"/>
    <property type="match status" value="1"/>
</dbReference>
<evidence type="ECO:0000259" key="10">
    <source>
        <dbReference type="Pfam" id="PF02870"/>
    </source>
</evidence>
<evidence type="ECO:0000256" key="4">
    <source>
        <dbReference type="ARBA" id="ARBA00022603"/>
    </source>
</evidence>
<dbReference type="PANTHER" id="PTHR10815:SF13">
    <property type="entry name" value="METHYLATED-DNA--PROTEIN-CYSTEINE METHYLTRANSFERASE"/>
    <property type="match status" value="1"/>
</dbReference>
<dbReference type="Proteomes" id="UP000246077">
    <property type="component" value="Unassembled WGS sequence"/>
</dbReference>
<dbReference type="EC" id="2.1.1.63" evidence="3"/>
<keyword evidence="5 11" id="KW-0808">Transferase</keyword>
<dbReference type="RefSeq" id="WP_109921294.1">
    <property type="nucleotide sequence ID" value="NZ_QGLF01000003.1"/>
</dbReference>
<organism evidence="11 12">
    <name type="scientific">Zavarzinia compransoris</name>
    <dbReference type="NCBI Taxonomy" id="1264899"/>
    <lineage>
        <taxon>Bacteria</taxon>
        <taxon>Pseudomonadati</taxon>
        <taxon>Pseudomonadota</taxon>
        <taxon>Alphaproteobacteria</taxon>
        <taxon>Rhodospirillales</taxon>
        <taxon>Zavarziniaceae</taxon>
        <taxon>Zavarzinia</taxon>
    </lineage>
</organism>
<dbReference type="InterPro" id="IPR036631">
    <property type="entry name" value="MGMT_N_sf"/>
</dbReference>
<evidence type="ECO:0000259" key="9">
    <source>
        <dbReference type="Pfam" id="PF01035"/>
    </source>
</evidence>
<dbReference type="GO" id="GO:0032259">
    <property type="term" value="P:methylation"/>
    <property type="evidence" value="ECO:0007669"/>
    <property type="project" value="UniProtKB-KW"/>
</dbReference>
<dbReference type="EMBL" id="QGLF01000003">
    <property type="protein sequence ID" value="PWR20650.1"/>
    <property type="molecule type" value="Genomic_DNA"/>
</dbReference>
<gene>
    <name evidence="11" type="ORF">DKG75_11650</name>
</gene>
<dbReference type="FunFam" id="1.10.10.10:FF:000214">
    <property type="entry name" value="Methylated-DNA--protein-cysteine methyltransferase"/>
    <property type="match status" value="1"/>
</dbReference>
<dbReference type="SUPFAM" id="SSF53155">
    <property type="entry name" value="Methylated DNA-protein cysteine methyltransferase domain"/>
    <property type="match status" value="1"/>
</dbReference>
<dbReference type="Pfam" id="PF01035">
    <property type="entry name" value="DNA_binding_1"/>
    <property type="match status" value="1"/>
</dbReference>
<feature type="domain" description="Methylated-DNA-[protein]-cysteine S-methyltransferase DNA binding" evidence="9">
    <location>
        <begin position="71"/>
        <end position="150"/>
    </location>
</feature>
<keyword evidence="4 11" id="KW-0489">Methyltransferase</keyword>
<proteinExistence type="inferred from homology"/>
<dbReference type="OrthoDB" id="9802228at2"/>
<keyword evidence="6" id="KW-0227">DNA damage</keyword>
<dbReference type="Gene3D" id="1.10.10.10">
    <property type="entry name" value="Winged helix-like DNA-binding domain superfamily/Winged helix DNA-binding domain"/>
    <property type="match status" value="1"/>
</dbReference>
<evidence type="ECO:0000256" key="6">
    <source>
        <dbReference type="ARBA" id="ARBA00022763"/>
    </source>
</evidence>
<comment type="caution">
    <text evidence="11">The sequence shown here is derived from an EMBL/GenBank/DDBJ whole genome shotgun (WGS) entry which is preliminary data.</text>
</comment>
<comment type="catalytic activity">
    <reaction evidence="8">
        <text>a 6-O-methyl-2'-deoxyguanosine in DNA + L-cysteinyl-[protein] = S-methyl-L-cysteinyl-[protein] + a 2'-deoxyguanosine in DNA</text>
        <dbReference type="Rhea" id="RHEA:24000"/>
        <dbReference type="Rhea" id="RHEA-COMP:10131"/>
        <dbReference type="Rhea" id="RHEA-COMP:10132"/>
        <dbReference type="Rhea" id="RHEA-COMP:11367"/>
        <dbReference type="Rhea" id="RHEA-COMP:11368"/>
        <dbReference type="ChEBI" id="CHEBI:29950"/>
        <dbReference type="ChEBI" id="CHEBI:82612"/>
        <dbReference type="ChEBI" id="CHEBI:85445"/>
        <dbReference type="ChEBI" id="CHEBI:85448"/>
        <dbReference type="EC" id="2.1.1.63"/>
    </reaction>
</comment>
<dbReference type="CDD" id="cd06445">
    <property type="entry name" value="ATase"/>
    <property type="match status" value="1"/>
</dbReference>
<dbReference type="GO" id="GO:0006281">
    <property type="term" value="P:DNA repair"/>
    <property type="evidence" value="ECO:0007669"/>
    <property type="project" value="UniProtKB-KW"/>
</dbReference>
<evidence type="ECO:0000256" key="5">
    <source>
        <dbReference type="ARBA" id="ARBA00022679"/>
    </source>
</evidence>
<protein>
    <recommendedName>
        <fullName evidence="3">methylated-DNA--[protein]-cysteine S-methyltransferase</fullName>
        <ecNumber evidence="3">2.1.1.63</ecNumber>
    </recommendedName>
</protein>
<dbReference type="NCBIfam" id="TIGR00589">
    <property type="entry name" value="ogt"/>
    <property type="match status" value="1"/>
</dbReference>